<dbReference type="GO" id="GO:0005886">
    <property type="term" value="C:plasma membrane"/>
    <property type="evidence" value="ECO:0007669"/>
    <property type="project" value="UniProtKB-SubCell"/>
</dbReference>
<gene>
    <name evidence="7" type="ORF">DEW08_22480</name>
</gene>
<name>A0A2S2CWI8_9PROT</name>
<feature type="transmembrane region" description="Helical" evidence="6">
    <location>
        <begin position="7"/>
        <end position="29"/>
    </location>
</feature>
<feature type="transmembrane region" description="Helical" evidence="6">
    <location>
        <begin position="444"/>
        <end position="468"/>
    </location>
</feature>
<dbReference type="CDD" id="cd13128">
    <property type="entry name" value="MATE_Wzx_like"/>
    <property type="match status" value="1"/>
</dbReference>
<feature type="transmembrane region" description="Helical" evidence="6">
    <location>
        <begin position="141"/>
        <end position="160"/>
    </location>
</feature>
<keyword evidence="5 6" id="KW-0472">Membrane</keyword>
<dbReference type="PANTHER" id="PTHR30250">
    <property type="entry name" value="PST FAMILY PREDICTED COLANIC ACID TRANSPORTER"/>
    <property type="match status" value="1"/>
</dbReference>
<dbReference type="InterPro" id="IPR002797">
    <property type="entry name" value="Polysacc_synth"/>
</dbReference>
<feature type="transmembrane region" description="Helical" evidence="6">
    <location>
        <begin position="111"/>
        <end position="134"/>
    </location>
</feature>
<keyword evidence="7" id="KW-0614">Plasmid</keyword>
<dbReference type="OrthoDB" id="9800982at2"/>
<organism evidence="7 8">
    <name type="scientific">Azospirillum thermophilum</name>
    <dbReference type="NCBI Taxonomy" id="2202148"/>
    <lineage>
        <taxon>Bacteria</taxon>
        <taxon>Pseudomonadati</taxon>
        <taxon>Pseudomonadota</taxon>
        <taxon>Alphaproteobacteria</taxon>
        <taxon>Rhodospirillales</taxon>
        <taxon>Azospirillaceae</taxon>
        <taxon>Azospirillum</taxon>
    </lineage>
</organism>
<evidence type="ECO:0000256" key="1">
    <source>
        <dbReference type="ARBA" id="ARBA00004651"/>
    </source>
</evidence>
<dbReference type="Pfam" id="PF01943">
    <property type="entry name" value="Polysacc_synt"/>
    <property type="match status" value="1"/>
</dbReference>
<accession>A0A2S2CWI8</accession>
<feature type="transmembrane region" description="Helical" evidence="6">
    <location>
        <begin position="377"/>
        <end position="395"/>
    </location>
</feature>
<dbReference type="AlphaFoldDB" id="A0A2S2CWI8"/>
<proteinExistence type="predicted"/>
<keyword evidence="2" id="KW-1003">Cell membrane</keyword>
<evidence type="ECO:0000256" key="4">
    <source>
        <dbReference type="ARBA" id="ARBA00022989"/>
    </source>
</evidence>
<feature type="transmembrane region" description="Helical" evidence="6">
    <location>
        <begin position="166"/>
        <end position="191"/>
    </location>
</feature>
<feature type="transmembrane region" description="Helical" evidence="6">
    <location>
        <begin position="352"/>
        <end position="371"/>
    </location>
</feature>
<feature type="transmembrane region" description="Helical" evidence="6">
    <location>
        <begin position="243"/>
        <end position="264"/>
    </location>
</feature>
<dbReference type="PANTHER" id="PTHR30250:SF31">
    <property type="entry name" value="INNER MEMBRANE PROTEIN YGHQ"/>
    <property type="match status" value="1"/>
</dbReference>
<feature type="transmembrane region" description="Helical" evidence="6">
    <location>
        <begin position="84"/>
        <end position="105"/>
    </location>
</feature>
<reference evidence="8" key="1">
    <citation type="submission" date="2018-05" db="EMBL/GenBank/DDBJ databases">
        <title>Azospirillum thermophila sp. nov., a novel isolated from hot spring.</title>
        <authorList>
            <person name="Zhao Z."/>
        </authorList>
    </citation>
    <scope>NUCLEOTIDE SEQUENCE [LARGE SCALE GENOMIC DNA]</scope>
    <source>
        <strain evidence="8">CFH 70021</strain>
        <plasmid evidence="8">unnamed1</plasmid>
    </source>
</reference>
<geneLocation type="plasmid" evidence="7 8">
    <name>unnamed1</name>
</geneLocation>
<keyword evidence="8" id="KW-1185">Reference proteome</keyword>
<feature type="transmembrane region" description="Helical" evidence="6">
    <location>
        <begin position="415"/>
        <end position="432"/>
    </location>
</feature>
<dbReference type="KEGG" id="azz:DEW08_22480"/>
<keyword evidence="3 6" id="KW-0812">Transmembrane</keyword>
<evidence type="ECO:0000313" key="8">
    <source>
        <dbReference type="Proteomes" id="UP000245629"/>
    </source>
</evidence>
<evidence type="ECO:0000256" key="2">
    <source>
        <dbReference type="ARBA" id="ARBA00022475"/>
    </source>
</evidence>
<dbReference type="RefSeq" id="WP_109331527.1">
    <property type="nucleotide sequence ID" value="NZ_CP029356.1"/>
</dbReference>
<feature type="transmembrane region" description="Helical" evidence="6">
    <location>
        <begin position="203"/>
        <end position="223"/>
    </location>
</feature>
<feature type="transmembrane region" description="Helical" evidence="6">
    <location>
        <begin position="285"/>
        <end position="305"/>
    </location>
</feature>
<evidence type="ECO:0000256" key="6">
    <source>
        <dbReference type="SAM" id="Phobius"/>
    </source>
</evidence>
<sequence>MLTILRNIGLLTLSTVVTTLCGLVATGWLARALQPEQFGVIGFGTALVGFFSLLVNSGIATLAMREIARDPGCVPELTGTVVSLRLTLSLVSYGAFAAVLFALDLPADARAVYLVQGVQLIAQALVLDFVFAGIQRMGAIALRQIGTALLTLGATVLLVHDSGDTAIAAGITAGSAAVNALWIWIGYVALFRRMTFRFSVRRWWDLLAQSAPISIGGFVWMAYHSTGVLVLGLMRPAAEVGLYSAAYKVVTLVVMLAHVIRNAFLPPLANVYGDRPAMQAGVRRFVVTMAAIAVPVTVGGMALAPEILAVLFGPAFEGAREPMRIMMAGVPLLFLVIVLGDPLLVWHRQRPYMMVMLVCGIANAALCFALTPFLGALGAATASVTTAALMLVGIAGNHIRTVGLLPARPLRQAGLSVLLTFAAYALFALGAADFTGHLVPVAAFLVKGCVIVALCGLAMMVTGLLPVVRMAGAWRRSAGQQARA</sequence>
<comment type="subcellular location">
    <subcellularLocation>
        <location evidence="1">Cell membrane</location>
        <topology evidence="1">Multi-pass membrane protein</topology>
    </subcellularLocation>
</comment>
<protein>
    <submittedName>
        <fullName evidence="7">Uncharacterized protein</fullName>
    </submittedName>
</protein>
<keyword evidence="4 6" id="KW-1133">Transmembrane helix</keyword>
<evidence type="ECO:0000256" key="5">
    <source>
        <dbReference type="ARBA" id="ARBA00023136"/>
    </source>
</evidence>
<dbReference type="InterPro" id="IPR050833">
    <property type="entry name" value="Poly_Biosynth_Transport"/>
</dbReference>
<dbReference type="EMBL" id="CP029356">
    <property type="protein sequence ID" value="AWK88839.1"/>
    <property type="molecule type" value="Genomic_DNA"/>
</dbReference>
<evidence type="ECO:0000313" key="7">
    <source>
        <dbReference type="EMBL" id="AWK88839.1"/>
    </source>
</evidence>
<evidence type="ECO:0000256" key="3">
    <source>
        <dbReference type="ARBA" id="ARBA00022692"/>
    </source>
</evidence>
<dbReference type="Proteomes" id="UP000245629">
    <property type="component" value="Plasmid unnamed1"/>
</dbReference>
<feature type="transmembrane region" description="Helical" evidence="6">
    <location>
        <begin position="325"/>
        <end position="345"/>
    </location>
</feature>
<feature type="transmembrane region" description="Helical" evidence="6">
    <location>
        <begin position="41"/>
        <end position="63"/>
    </location>
</feature>